<dbReference type="PANTHER" id="PTHR34826:SF2">
    <property type="entry name" value="UPF0590 PROTEIN C409.17C"/>
    <property type="match status" value="1"/>
</dbReference>
<accession>H8WVU6</accession>
<dbReference type="EMBL" id="HE681719">
    <property type="protein sequence ID" value="CCG20570.1"/>
    <property type="molecule type" value="Genomic_DNA"/>
</dbReference>
<dbReference type="eggNOG" id="ENOG502RXNE">
    <property type="taxonomic scope" value="Eukaryota"/>
</dbReference>
<organism evidence="2 3">
    <name type="scientific">Candida orthopsilosis (strain 90-125)</name>
    <name type="common">Yeast</name>
    <dbReference type="NCBI Taxonomy" id="1136231"/>
    <lineage>
        <taxon>Eukaryota</taxon>
        <taxon>Fungi</taxon>
        <taxon>Dikarya</taxon>
        <taxon>Ascomycota</taxon>
        <taxon>Saccharomycotina</taxon>
        <taxon>Pichiomycetes</taxon>
        <taxon>Debaryomycetaceae</taxon>
        <taxon>Candida/Lodderomyces clade</taxon>
        <taxon>Candida</taxon>
    </lineage>
</organism>
<dbReference type="AlphaFoldDB" id="H8WVU6"/>
<evidence type="ECO:0000259" key="1">
    <source>
        <dbReference type="Pfam" id="PF08588"/>
    </source>
</evidence>
<evidence type="ECO:0000313" key="2">
    <source>
        <dbReference type="EMBL" id="CCG20570.1"/>
    </source>
</evidence>
<dbReference type="KEGG" id="cot:CORT_0A01790"/>
<evidence type="ECO:0000313" key="3">
    <source>
        <dbReference type="Proteomes" id="UP000005018"/>
    </source>
</evidence>
<dbReference type="RefSeq" id="XP_003866010.1">
    <property type="nucleotide sequence ID" value="XM_003865962.1"/>
</dbReference>
<sequence length="295" mass="33649">MAIIKRLFIKASNNYDSNFQIVPVNTNQPLEIKSDIGVFKLLVNIKQFDGSQPHLSNSLYNQDDKTYLNGEKIDFNPTPKDKGPEPNLRINIEFTPKEDIKGGDLLFGNDFTYAIKEYVPTTLMNTGLKLFNWFVNDTVKGDVYNDKPYLYGLALNSFSYIGINQPIPLGIIDEKAHPMNFKEDFEGKVEKPPTSSNERKKRFNTTAKCDEFTFDKGQKYNFTFDTDFLKLADSKYLVSIPKFDFDVSRYANDTLNNVNWVIKEGGIEGVGLGKLGLIINFALKTEEKEEQSTEH</sequence>
<feature type="domain" description="Domain of unknown function at the cortex 1" evidence="1">
    <location>
        <begin position="6"/>
        <end position="283"/>
    </location>
</feature>
<name>H8WVU6_CANO9</name>
<proteinExistence type="predicted"/>
<dbReference type="PANTHER" id="PTHR34826">
    <property type="entry name" value="UPF0590 PROTEIN C409.17C"/>
    <property type="match status" value="1"/>
</dbReference>
<protein>
    <recommendedName>
        <fullName evidence="1">Domain of unknown function at the cortex 1 domain-containing protein</fullName>
    </recommendedName>
</protein>
<reference evidence="2 3" key="1">
    <citation type="journal article" date="2012" name="PLoS ONE">
        <title>Sequence and analysis of the genome of the pathogenic yeast Candida orthopsilosis.</title>
        <authorList>
            <person name="Riccombeni A."/>
            <person name="Vidanes G."/>
            <person name="Proux-Wera E."/>
            <person name="Wolfe K.H."/>
            <person name="Butler G."/>
        </authorList>
    </citation>
    <scope>NUCLEOTIDE SEQUENCE [LARGE SCALE GENOMIC DNA]</scope>
    <source>
        <strain evidence="2 3">Co 90-125</strain>
    </source>
</reference>
<dbReference type="GeneID" id="14536961"/>
<keyword evidence="3" id="KW-1185">Reference proteome</keyword>
<dbReference type="Proteomes" id="UP000005018">
    <property type="component" value="Chromosome 1"/>
</dbReference>
<dbReference type="OrthoDB" id="2119945at2759"/>
<dbReference type="InterPro" id="IPR013897">
    <property type="entry name" value="Duc1"/>
</dbReference>
<gene>
    <name evidence="2" type="ORF">CORT_0A01790</name>
</gene>
<dbReference type="HOGENOM" id="CLU_047849_0_1_1"/>
<dbReference type="Pfam" id="PF08588">
    <property type="entry name" value="Duc1"/>
    <property type="match status" value="1"/>
</dbReference>